<feature type="transmembrane region" description="Helical" evidence="1">
    <location>
        <begin position="7"/>
        <end position="24"/>
    </location>
</feature>
<reference evidence="3" key="1">
    <citation type="submission" date="2020-05" db="EMBL/GenBank/DDBJ databases">
        <authorList>
            <person name="Chiriac C."/>
            <person name="Salcher M."/>
            <person name="Ghai R."/>
            <person name="Kavagutti S V."/>
        </authorList>
    </citation>
    <scope>NUCLEOTIDE SEQUENCE</scope>
</reference>
<protein>
    <submittedName>
        <fullName evidence="3">Unannotated protein</fullName>
    </submittedName>
</protein>
<accession>A0A6J6RFI8</accession>
<feature type="transmembrane region" description="Helical" evidence="1">
    <location>
        <begin position="36"/>
        <end position="56"/>
    </location>
</feature>
<evidence type="ECO:0000256" key="1">
    <source>
        <dbReference type="SAM" id="Phobius"/>
    </source>
</evidence>
<feature type="transmembrane region" description="Helical" evidence="1">
    <location>
        <begin position="212"/>
        <end position="234"/>
    </location>
</feature>
<dbReference type="EMBL" id="CAEZYD010000023">
    <property type="protein sequence ID" value="CAB4718034.1"/>
    <property type="molecule type" value="Genomic_DNA"/>
</dbReference>
<keyword evidence="1" id="KW-0472">Membrane</keyword>
<feature type="domain" description="CAAX prenyl protease 2/Lysostaphin resistance protein A-like" evidence="2">
    <location>
        <begin position="99"/>
        <end position="194"/>
    </location>
</feature>
<name>A0A6J6RFI8_9ZZZZ</name>
<dbReference type="InterPro" id="IPR003675">
    <property type="entry name" value="Rce1/LyrA-like_dom"/>
</dbReference>
<sequence>MRKVNDWQLVVLSSFTMLALLHVINKINIDLISDHSIIFGDIAVGTIALLLTRKYCNTQFFYLRLPANLNRFLLASLFVFALYYLNGGTQNFHIGSASKIFWGTLSVLAIGFGEELFGRLFIAGILQKYGLLYSAFYSSLCFALMHLSNFGNGQSFGGTSIQVINAFGWGFLAFAIVKYTDSIIPVILFHALLDSPMFLTAHTHHHASGGSVILGILFTVLTSTLCVVAGIWMLSKTPDWLLKEESEFRLGKHLEPLLVKLGLIEKDEFDDIN</sequence>
<evidence type="ECO:0000259" key="2">
    <source>
        <dbReference type="Pfam" id="PF02517"/>
    </source>
</evidence>
<feature type="transmembrane region" description="Helical" evidence="1">
    <location>
        <begin position="68"/>
        <end position="85"/>
    </location>
</feature>
<proteinExistence type="predicted"/>
<gene>
    <name evidence="3" type="ORF">UFOPK2652_01225</name>
</gene>
<dbReference type="Pfam" id="PF02517">
    <property type="entry name" value="Rce1-like"/>
    <property type="match status" value="1"/>
</dbReference>
<keyword evidence="1" id="KW-0812">Transmembrane</keyword>
<organism evidence="3">
    <name type="scientific">freshwater metagenome</name>
    <dbReference type="NCBI Taxonomy" id="449393"/>
    <lineage>
        <taxon>unclassified sequences</taxon>
        <taxon>metagenomes</taxon>
        <taxon>ecological metagenomes</taxon>
    </lineage>
</organism>
<feature type="transmembrane region" description="Helical" evidence="1">
    <location>
        <begin position="129"/>
        <end position="147"/>
    </location>
</feature>
<dbReference type="GO" id="GO:0004175">
    <property type="term" value="F:endopeptidase activity"/>
    <property type="evidence" value="ECO:0007669"/>
    <property type="project" value="UniProtKB-ARBA"/>
</dbReference>
<evidence type="ECO:0000313" key="3">
    <source>
        <dbReference type="EMBL" id="CAB4718034.1"/>
    </source>
</evidence>
<dbReference type="AlphaFoldDB" id="A0A6J6RFI8"/>
<keyword evidence="1" id="KW-1133">Transmembrane helix</keyword>
<feature type="transmembrane region" description="Helical" evidence="1">
    <location>
        <begin position="100"/>
        <end position="117"/>
    </location>
</feature>
<feature type="transmembrane region" description="Helical" evidence="1">
    <location>
        <begin position="167"/>
        <end position="192"/>
    </location>
</feature>
<dbReference type="GO" id="GO:0080120">
    <property type="term" value="P:CAAX-box protein maturation"/>
    <property type="evidence" value="ECO:0007669"/>
    <property type="project" value="UniProtKB-ARBA"/>
</dbReference>